<dbReference type="GO" id="GO:0015920">
    <property type="term" value="P:lipopolysaccharide transport"/>
    <property type="evidence" value="ECO:0007669"/>
    <property type="project" value="TreeGrafter"/>
</dbReference>
<organism evidence="5 6">
    <name type="scientific">Rhodoblastus acidophilus</name>
    <name type="common">Rhodopseudomonas acidophila</name>
    <dbReference type="NCBI Taxonomy" id="1074"/>
    <lineage>
        <taxon>Bacteria</taxon>
        <taxon>Pseudomonadati</taxon>
        <taxon>Pseudomonadota</taxon>
        <taxon>Alphaproteobacteria</taxon>
        <taxon>Hyphomicrobiales</taxon>
        <taxon>Rhodoblastaceae</taxon>
        <taxon>Rhodoblastus</taxon>
    </lineage>
</organism>
<dbReference type="EMBL" id="FYDG01000012">
    <property type="protein sequence ID" value="SNB79918.1"/>
    <property type="molecule type" value="Genomic_DNA"/>
</dbReference>
<evidence type="ECO:0000256" key="2">
    <source>
        <dbReference type="SAM" id="MobiDB-lite"/>
    </source>
</evidence>
<proteinExistence type="predicted"/>
<keyword evidence="1 3" id="KW-0732">Signal</keyword>
<dbReference type="Proteomes" id="UP000198418">
    <property type="component" value="Unassembled WGS sequence"/>
</dbReference>
<protein>
    <submittedName>
        <fullName evidence="5">Lipopolysaccharide export system protein LptA</fullName>
    </submittedName>
</protein>
<keyword evidence="6" id="KW-1185">Reference proteome</keyword>
<dbReference type="OrthoDB" id="9811926at2"/>
<feature type="region of interest" description="Disordered" evidence="2">
    <location>
        <begin position="166"/>
        <end position="193"/>
    </location>
</feature>
<dbReference type="InterPro" id="IPR005653">
    <property type="entry name" value="OstA-like_N"/>
</dbReference>
<evidence type="ECO:0000313" key="5">
    <source>
        <dbReference type="EMBL" id="SNB79918.1"/>
    </source>
</evidence>
<gene>
    <name evidence="5" type="ORF">SAMN06265338_11232</name>
</gene>
<dbReference type="GO" id="GO:0009279">
    <property type="term" value="C:cell outer membrane"/>
    <property type="evidence" value="ECO:0007669"/>
    <property type="project" value="TreeGrafter"/>
</dbReference>
<dbReference type="PANTHER" id="PTHR36504:SF1">
    <property type="entry name" value="LIPOPOLYSACCHARIDE EXPORT SYSTEM PROTEIN LPTA"/>
    <property type="match status" value="1"/>
</dbReference>
<feature type="signal peptide" evidence="3">
    <location>
        <begin position="1"/>
        <end position="23"/>
    </location>
</feature>
<dbReference type="GO" id="GO:0017089">
    <property type="term" value="F:glycolipid transfer activity"/>
    <property type="evidence" value="ECO:0007669"/>
    <property type="project" value="TreeGrafter"/>
</dbReference>
<name>A0A212S405_RHOAC</name>
<dbReference type="GO" id="GO:0030288">
    <property type="term" value="C:outer membrane-bounded periplasmic space"/>
    <property type="evidence" value="ECO:0007669"/>
    <property type="project" value="TreeGrafter"/>
</dbReference>
<dbReference type="RefSeq" id="WP_088521898.1">
    <property type="nucleotide sequence ID" value="NZ_FYDG01000012.1"/>
</dbReference>
<dbReference type="AlphaFoldDB" id="A0A212S405"/>
<accession>A0A212S405</accession>
<dbReference type="PANTHER" id="PTHR36504">
    <property type="entry name" value="LIPOPOLYSACCHARIDE EXPORT SYSTEM PROTEIN LPTA"/>
    <property type="match status" value="1"/>
</dbReference>
<evidence type="ECO:0000259" key="4">
    <source>
        <dbReference type="Pfam" id="PF03968"/>
    </source>
</evidence>
<feature type="chain" id="PRO_5012194404" evidence="3">
    <location>
        <begin position="24"/>
        <end position="193"/>
    </location>
</feature>
<feature type="domain" description="Organic solvent tolerance-like N-terminal" evidence="4">
    <location>
        <begin position="43"/>
        <end position="160"/>
    </location>
</feature>
<evidence type="ECO:0000256" key="3">
    <source>
        <dbReference type="SAM" id="SignalP"/>
    </source>
</evidence>
<feature type="compositionally biased region" description="Polar residues" evidence="2">
    <location>
        <begin position="184"/>
        <end position="193"/>
    </location>
</feature>
<dbReference type="InterPro" id="IPR052037">
    <property type="entry name" value="LPS_export_LptA"/>
</dbReference>
<dbReference type="Pfam" id="PF03968">
    <property type="entry name" value="LptD_N"/>
    <property type="match status" value="1"/>
</dbReference>
<evidence type="ECO:0000256" key="1">
    <source>
        <dbReference type="ARBA" id="ARBA00022729"/>
    </source>
</evidence>
<dbReference type="Gene3D" id="2.60.450.10">
    <property type="entry name" value="Lipopolysaccharide (LPS) transport protein A like domain"/>
    <property type="match status" value="1"/>
</dbReference>
<reference evidence="6" key="1">
    <citation type="submission" date="2017-06" db="EMBL/GenBank/DDBJ databases">
        <authorList>
            <person name="Varghese N."/>
            <person name="Submissions S."/>
        </authorList>
    </citation>
    <scope>NUCLEOTIDE SEQUENCE [LARGE SCALE GENOMIC DNA]</scope>
    <source>
        <strain evidence="6">DSM 137</strain>
    </source>
</reference>
<evidence type="ECO:0000313" key="6">
    <source>
        <dbReference type="Proteomes" id="UP000198418"/>
    </source>
</evidence>
<sequence>MTHSRKGLGVAVAFLLLTTGAWAQAPAQGGALLPGSNSKEPINIAADKLDYFDKEQKAVYSGNVVVVQGDTRLNASVLTILFDSKAGGAKKPGQDAANSQLKWMKGDGPITIVNKDQVGVGDSLIYDKAKNKFSLSGNVSLSQGENITKGDDLVYDLQTGQAVVSSRGRVKSRIVPNDKGPQPGAQNSSRAGQ</sequence>